<evidence type="ECO:0000256" key="1">
    <source>
        <dbReference type="SAM" id="SignalP"/>
    </source>
</evidence>
<dbReference type="STRING" id="1192034.CAP_2856"/>
<keyword evidence="1" id="KW-0732">Signal</keyword>
<feature type="chain" id="PRO_5001497059" evidence="1">
    <location>
        <begin position="18"/>
        <end position="162"/>
    </location>
</feature>
<gene>
    <name evidence="2" type="ORF">CAP_2856</name>
</gene>
<protein>
    <submittedName>
        <fullName evidence="2">Uncharacterized protein</fullName>
    </submittedName>
</protein>
<feature type="signal peptide" evidence="1">
    <location>
        <begin position="1"/>
        <end position="17"/>
    </location>
</feature>
<accession>A0A017TAJ8</accession>
<dbReference type="AlphaFoldDB" id="A0A017TAJ8"/>
<keyword evidence="3" id="KW-1185">Reference proteome</keyword>
<organism evidence="2 3">
    <name type="scientific">Chondromyces apiculatus DSM 436</name>
    <dbReference type="NCBI Taxonomy" id="1192034"/>
    <lineage>
        <taxon>Bacteria</taxon>
        <taxon>Pseudomonadati</taxon>
        <taxon>Myxococcota</taxon>
        <taxon>Polyangia</taxon>
        <taxon>Polyangiales</taxon>
        <taxon>Polyangiaceae</taxon>
        <taxon>Chondromyces</taxon>
    </lineage>
</organism>
<sequence>MAAFGLALLSGAPLAVADEKPAPPAQAAQAAVSADVVILHATNDGTGIDAKIGQMPELAKPPFSAYNSYKLLDRTSLSLSKSKPTKLTLPNQSVLQVSLKEVLAPKKKDEPQRYVISASIQQPGGDSFLPLLEVNAKAGENFFVAGQKHKGGILVIGFKVAP</sequence>
<proteinExistence type="predicted"/>
<reference evidence="2 3" key="1">
    <citation type="submission" date="2013-05" db="EMBL/GenBank/DDBJ databases">
        <title>Genome assembly of Chondromyces apiculatus DSM 436.</title>
        <authorList>
            <person name="Sharma G."/>
            <person name="Khatri I."/>
            <person name="Kaur C."/>
            <person name="Mayilraj S."/>
            <person name="Subramanian S."/>
        </authorList>
    </citation>
    <scope>NUCLEOTIDE SEQUENCE [LARGE SCALE GENOMIC DNA]</scope>
    <source>
        <strain evidence="2 3">DSM 436</strain>
    </source>
</reference>
<dbReference type="Proteomes" id="UP000019678">
    <property type="component" value="Unassembled WGS sequence"/>
</dbReference>
<comment type="caution">
    <text evidence="2">The sequence shown here is derived from an EMBL/GenBank/DDBJ whole genome shotgun (WGS) entry which is preliminary data.</text>
</comment>
<dbReference type="EMBL" id="ASRX01000020">
    <property type="protein sequence ID" value="EYF05855.1"/>
    <property type="molecule type" value="Genomic_DNA"/>
</dbReference>
<evidence type="ECO:0000313" key="3">
    <source>
        <dbReference type="Proteomes" id="UP000019678"/>
    </source>
</evidence>
<name>A0A017TAJ8_9BACT</name>
<evidence type="ECO:0000313" key="2">
    <source>
        <dbReference type="EMBL" id="EYF05855.1"/>
    </source>
</evidence>